<organism evidence="1 2">
    <name type="scientific">Sphaerobolus stellatus (strain SS14)</name>
    <dbReference type="NCBI Taxonomy" id="990650"/>
    <lineage>
        <taxon>Eukaryota</taxon>
        <taxon>Fungi</taxon>
        <taxon>Dikarya</taxon>
        <taxon>Basidiomycota</taxon>
        <taxon>Agaricomycotina</taxon>
        <taxon>Agaricomycetes</taxon>
        <taxon>Phallomycetidae</taxon>
        <taxon>Geastrales</taxon>
        <taxon>Sphaerobolaceae</taxon>
        <taxon>Sphaerobolus</taxon>
    </lineage>
</organism>
<dbReference type="AlphaFoldDB" id="A0A0C9V926"/>
<keyword evidence="2" id="KW-1185">Reference proteome</keyword>
<protein>
    <submittedName>
        <fullName evidence="1">Uncharacterized protein</fullName>
    </submittedName>
</protein>
<sequence length="294" mass="32526">MLHLRFNSNVLELDLHGVATPPPALVYDPYTPPASPMPTPGNIVLSPLELHWMQVRAIGSGVPLHNISDHDQALDNFDALRQYDPLLDHNPDLPTLEELNSFEGIYPREIIATNVNFTTASPRITPLPFVGELIRNDRPANTAQIVSRRTSPADQIVAARHTAIQSDTMSAEPLVEGLYADSPTRGMSRSALSPTYTPSPYTYGALLRPTMVHIPTPYKPIPQRPNMEQLLQLHEEQTGSIRKPRTTGVLNQGHKKRGKKWIGATGGKLKALKALERKLKMLARPQTFSKGGPR</sequence>
<name>A0A0C9V926_SPHS4</name>
<dbReference type="Proteomes" id="UP000054279">
    <property type="component" value="Unassembled WGS sequence"/>
</dbReference>
<evidence type="ECO:0000313" key="2">
    <source>
        <dbReference type="Proteomes" id="UP000054279"/>
    </source>
</evidence>
<reference evidence="1 2" key="1">
    <citation type="submission" date="2014-06" db="EMBL/GenBank/DDBJ databases">
        <title>Evolutionary Origins and Diversification of the Mycorrhizal Mutualists.</title>
        <authorList>
            <consortium name="DOE Joint Genome Institute"/>
            <consortium name="Mycorrhizal Genomics Consortium"/>
            <person name="Kohler A."/>
            <person name="Kuo A."/>
            <person name="Nagy L.G."/>
            <person name="Floudas D."/>
            <person name="Copeland A."/>
            <person name="Barry K.W."/>
            <person name="Cichocki N."/>
            <person name="Veneault-Fourrey C."/>
            <person name="LaButti K."/>
            <person name="Lindquist E.A."/>
            <person name="Lipzen A."/>
            <person name="Lundell T."/>
            <person name="Morin E."/>
            <person name="Murat C."/>
            <person name="Riley R."/>
            <person name="Ohm R."/>
            <person name="Sun H."/>
            <person name="Tunlid A."/>
            <person name="Henrissat B."/>
            <person name="Grigoriev I.V."/>
            <person name="Hibbett D.S."/>
            <person name="Martin F."/>
        </authorList>
    </citation>
    <scope>NUCLEOTIDE SEQUENCE [LARGE SCALE GENOMIC DNA]</scope>
    <source>
        <strain evidence="1 2">SS14</strain>
    </source>
</reference>
<proteinExistence type="predicted"/>
<evidence type="ECO:0000313" key="1">
    <source>
        <dbReference type="EMBL" id="KIJ33955.1"/>
    </source>
</evidence>
<gene>
    <name evidence="1" type="ORF">M422DRAFT_35331</name>
</gene>
<dbReference type="EMBL" id="KN837206">
    <property type="protein sequence ID" value="KIJ33955.1"/>
    <property type="molecule type" value="Genomic_DNA"/>
</dbReference>
<accession>A0A0C9V926</accession>
<dbReference type="HOGENOM" id="CLU_947213_0_0_1"/>